<evidence type="ECO:0000256" key="1">
    <source>
        <dbReference type="SAM" id="Phobius"/>
    </source>
</evidence>
<dbReference type="EMBL" id="JAVDQG010000002">
    <property type="protein sequence ID" value="MDR6225137.1"/>
    <property type="molecule type" value="Genomic_DNA"/>
</dbReference>
<evidence type="ECO:0000313" key="2">
    <source>
        <dbReference type="EMBL" id="MDR6225137.1"/>
    </source>
</evidence>
<evidence type="ECO:0000313" key="3">
    <source>
        <dbReference type="Proteomes" id="UP001185012"/>
    </source>
</evidence>
<reference evidence="2 3" key="1">
    <citation type="submission" date="2023-07" db="EMBL/GenBank/DDBJ databases">
        <title>Genomic Encyclopedia of Type Strains, Phase IV (KMG-IV): sequencing the most valuable type-strain genomes for metagenomic binning, comparative biology and taxonomic classification.</title>
        <authorList>
            <person name="Goeker M."/>
        </authorList>
    </citation>
    <scope>NUCLEOTIDE SEQUENCE [LARGE SCALE GENOMIC DNA]</scope>
    <source>
        <strain evidence="2 3">DSM 45903</strain>
    </source>
</reference>
<gene>
    <name evidence="2" type="ORF">JOE21_001128</name>
</gene>
<feature type="transmembrane region" description="Helical" evidence="1">
    <location>
        <begin position="6"/>
        <end position="25"/>
    </location>
</feature>
<keyword evidence="1" id="KW-1133">Transmembrane helix</keyword>
<accession>A0ABU1IK28</accession>
<name>A0ABU1IK28_9BACL</name>
<organism evidence="2 3">
    <name type="scientific">Desmospora profundinema</name>
    <dbReference type="NCBI Taxonomy" id="1571184"/>
    <lineage>
        <taxon>Bacteria</taxon>
        <taxon>Bacillati</taxon>
        <taxon>Bacillota</taxon>
        <taxon>Bacilli</taxon>
        <taxon>Bacillales</taxon>
        <taxon>Thermoactinomycetaceae</taxon>
        <taxon>Desmospora</taxon>
    </lineage>
</organism>
<protein>
    <submittedName>
        <fullName evidence="2">Uncharacterized protein</fullName>
    </submittedName>
</protein>
<keyword evidence="1" id="KW-0812">Transmembrane</keyword>
<dbReference type="Proteomes" id="UP001185012">
    <property type="component" value="Unassembled WGS sequence"/>
</dbReference>
<keyword evidence="1" id="KW-0472">Membrane</keyword>
<sequence>MLHNVNPIGIVVLVSFIGLIGYFLYRIVSFFKPKNDS</sequence>
<comment type="caution">
    <text evidence="2">The sequence shown here is derived from an EMBL/GenBank/DDBJ whole genome shotgun (WGS) entry which is preliminary data.</text>
</comment>
<keyword evidence="3" id="KW-1185">Reference proteome</keyword>
<proteinExistence type="predicted"/>